<dbReference type="RefSeq" id="XP_009162769.1">
    <property type="nucleotide sequence ID" value="XM_009164505.1"/>
</dbReference>
<name>A0A075AJL2_OPIVI</name>
<protein>
    <submittedName>
        <fullName evidence="1">Uncharacterized protein</fullName>
    </submittedName>
</protein>
<sequence>MCCTQAAPGFSSHDIRHIEDPAVPKAHFSSSTNFKSSRKKNLEVVNRYTLMSLYRKPTDIKKNHLNIECSEGIHHLIMSLNNDSYINFAKCIHPNTNLIYT</sequence>
<dbReference type="EMBL" id="KL596624">
    <property type="protein sequence ID" value="KER33579.1"/>
    <property type="molecule type" value="Genomic_DNA"/>
</dbReference>
<gene>
    <name evidence="1" type="ORF">T265_00677</name>
</gene>
<evidence type="ECO:0000313" key="1">
    <source>
        <dbReference type="EMBL" id="KER33579.1"/>
    </source>
</evidence>
<keyword evidence="2" id="KW-1185">Reference proteome</keyword>
<dbReference type="GeneID" id="20314865"/>
<accession>A0A075AJL2</accession>
<dbReference type="CTD" id="20314865"/>
<organism evidence="1 2">
    <name type="scientific">Opisthorchis viverrini</name>
    <name type="common">Southeast Asian liver fluke</name>
    <dbReference type="NCBI Taxonomy" id="6198"/>
    <lineage>
        <taxon>Eukaryota</taxon>
        <taxon>Metazoa</taxon>
        <taxon>Spiralia</taxon>
        <taxon>Lophotrochozoa</taxon>
        <taxon>Platyhelminthes</taxon>
        <taxon>Trematoda</taxon>
        <taxon>Digenea</taxon>
        <taxon>Opisthorchiida</taxon>
        <taxon>Opisthorchiata</taxon>
        <taxon>Opisthorchiidae</taxon>
        <taxon>Opisthorchis</taxon>
    </lineage>
</organism>
<proteinExistence type="predicted"/>
<reference evidence="1 2" key="1">
    <citation type="submission" date="2013-11" db="EMBL/GenBank/DDBJ databases">
        <title>Opisthorchis viverrini - life in the bile duct.</title>
        <authorList>
            <person name="Young N.D."/>
            <person name="Nagarajan N."/>
            <person name="Lin S.J."/>
            <person name="Korhonen P.K."/>
            <person name="Jex A.R."/>
            <person name="Hall R.S."/>
            <person name="Safavi-Hemami H."/>
            <person name="Kaewkong W."/>
            <person name="Bertrand D."/>
            <person name="Gao S."/>
            <person name="Seet Q."/>
            <person name="Wongkham S."/>
            <person name="Teh B.T."/>
            <person name="Wongkham C."/>
            <person name="Intapan P.M."/>
            <person name="Maleewong W."/>
            <person name="Yang X."/>
            <person name="Hu M."/>
            <person name="Wang Z."/>
            <person name="Hofmann A."/>
            <person name="Sternberg P.W."/>
            <person name="Tan P."/>
            <person name="Wang J."/>
            <person name="Gasser R.B."/>
        </authorList>
    </citation>
    <scope>NUCLEOTIDE SEQUENCE [LARGE SCALE GENOMIC DNA]</scope>
</reference>
<evidence type="ECO:0000313" key="2">
    <source>
        <dbReference type="Proteomes" id="UP000054324"/>
    </source>
</evidence>
<dbReference type="KEGG" id="ovi:T265_00677"/>
<dbReference type="AlphaFoldDB" id="A0A075AJL2"/>
<dbReference type="Proteomes" id="UP000054324">
    <property type="component" value="Unassembled WGS sequence"/>
</dbReference>